<feature type="domain" description="Beta-lactamase-related" evidence="1">
    <location>
        <begin position="20"/>
        <end position="325"/>
    </location>
</feature>
<protein>
    <submittedName>
        <fullName evidence="2">CubicO group peptidase, beta-lactamase class C family</fullName>
    </submittedName>
</protein>
<organism evidence="2 3">
    <name type="scientific">Belnapia rosea</name>
    <dbReference type="NCBI Taxonomy" id="938405"/>
    <lineage>
        <taxon>Bacteria</taxon>
        <taxon>Pseudomonadati</taxon>
        <taxon>Pseudomonadota</taxon>
        <taxon>Alphaproteobacteria</taxon>
        <taxon>Acetobacterales</taxon>
        <taxon>Roseomonadaceae</taxon>
        <taxon>Belnapia</taxon>
    </lineage>
</organism>
<gene>
    <name evidence="2" type="ORF">SAMN04487779_1002509</name>
</gene>
<keyword evidence="3" id="KW-1185">Reference proteome</keyword>
<evidence type="ECO:0000313" key="3">
    <source>
        <dbReference type="Proteomes" id="UP000198925"/>
    </source>
</evidence>
<evidence type="ECO:0000313" key="2">
    <source>
        <dbReference type="EMBL" id="SDC83233.1"/>
    </source>
</evidence>
<dbReference type="EMBL" id="FMZX01000002">
    <property type="protein sequence ID" value="SDC83233.1"/>
    <property type="molecule type" value="Genomic_DNA"/>
</dbReference>
<dbReference type="Pfam" id="PF00144">
    <property type="entry name" value="Beta-lactamase"/>
    <property type="match status" value="1"/>
</dbReference>
<dbReference type="PANTHER" id="PTHR46825:SF9">
    <property type="entry name" value="BETA-LACTAMASE-RELATED DOMAIN-CONTAINING PROTEIN"/>
    <property type="match status" value="1"/>
</dbReference>
<dbReference type="SUPFAM" id="SSF56601">
    <property type="entry name" value="beta-lactamase/transpeptidase-like"/>
    <property type="match status" value="1"/>
</dbReference>
<dbReference type="InterPro" id="IPR012338">
    <property type="entry name" value="Beta-lactam/transpept-like"/>
</dbReference>
<dbReference type="Gene3D" id="3.40.710.10">
    <property type="entry name" value="DD-peptidase/beta-lactamase superfamily"/>
    <property type="match status" value="1"/>
</dbReference>
<reference evidence="2 3" key="1">
    <citation type="submission" date="2016-10" db="EMBL/GenBank/DDBJ databases">
        <authorList>
            <person name="de Groot N.N."/>
        </authorList>
    </citation>
    <scope>NUCLEOTIDE SEQUENCE [LARGE SCALE GENOMIC DNA]</scope>
    <source>
        <strain evidence="2 3">CPCC 100156</strain>
    </source>
</reference>
<name>A0A1G6PSX0_9PROT</name>
<dbReference type="InterPro" id="IPR001466">
    <property type="entry name" value="Beta-lactam-related"/>
</dbReference>
<dbReference type="AlphaFoldDB" id="A0A1G6PSX0"/>
<dbReference type="RefSeq" id="WP_176849443.1">
    <property type="nucleotide sequence ID" value="NZ_FMZX01000002.1"/>
</dbReference>
<proteinExistence type="predicted"/>
<dbReference type="Proteomes" id="UP000198925">
    <property type="component" value="Unassembled WGS sequence"/>
</dbReference>
<sequence>MAEAGGTLRFDRRAAAAQADLICAGWEAAGGPGGAVLLLDRDGPIHAACGGLADLAQGLPVTPDTTFRWASITKQVLAALVLRAGLDLQETLGRHIPELQPELGAVTLDHALGMTSGLPDAMEAAWQTQVPPSTAMSRIMLFDFVARLPGLNYPQGTEISYTNTGYRLVQHLLEARLGALGEVWRDAFFQPLGLASLRFPENWTDPVPGLARGYWADGRGGWHEGWYGPHLSASGGLAGSARDLAGWLAGLLAGSGPLAGLLDLLGAPRRLTDGRETAYGLGLGLTPLGGHQLLGHGGSLPGYKNHVLLSREAGTGVVLLSNREEIDSLGLALSVMAAGLGASQPPPVAPDALPPGLYASADGRPFWIEVAEGSVTFLGTRERLYQGEDGWAVSRSPYMWIKLRQDGAEIIGEVNHAAYRFLPVEDAACDPAWAGEWRDALVGSGFTIGDDGRSIAVGAGPLRSTLPLTPLGSGRALFRRADGPWTQQPCLMFRDGMARMVTNRCRVLEFRRPVSVG</sequence>
<dbReference type="InterPro" id="IPR050491">
    <property type="entry name" value="AmpC-like"/>
</dbReference>
<evidence type="ECO:0000259" key="1">
    <source>
        <dbReference type="Pfam" id="PF00144"/>
    </source>
</evidence>
<dbReference type="PANTHER" id="PTHR46825">
    <property type="entry name" value="D-ALANYL-D-ALANINE-CARBOXYPEPTIDASE/ENDOPEPTIDASE AMPH"/>
    <property type="match status" value="1"/>
</dbReference>
<accession>A0A1G6PSX0</accession>
<dbReference type="STRING" id="938405.SAMN02927895_02236"/>